<comment type="caution">
    <text evidence="2">The sequence shown here is derived from an EMBL/GenBank/DDBJ whole genome shotgun (WGS) entry which is preliminary data.</text>
</comment>
<evidence type="ECO:0000313" key="3">
    <source>
        <dbReference type="Proteomes" id="UP001239445"/>
    </source>
</evidence>
<protein>
    <submittedName>
        <fullName evidence="2">Uncharacterized protein</fullName>
    </submittedName>
</protein>
<feature type="compositionally biased region" description="Polar residues" evidence="1">
    <location>
        <begin position="21"/>
        <end position="33"/>
    </location>
</feature>
<sequence>MATFKKTAVTGDGEELADPQQRPTTINNSTTVHSARLASRNQLPYHVLLRRRPDALAIDAQSKRQRTTGRGDRPAAAKRVAEPTPRQAWDDYYYQFQSERPSLRSTDAINFHGGSSSDGDDEEQAPVGCIWEGNGKTGRGYNVVVDNDNDNKQTATNDATTLDTADLCLWTAFFRYNVVAPDFRCCCVIGCCSDWEANPLEPARPDEVLGDDTDERDDIASAFAGQLGSGGGERLLRPAFNTHQQHYSPAKSLAPKPLTATFLAPPSPSKLPANVALSAETARLQTELLQLCLLHRDAGQVARAWRGSARTKLGQRFSELVEEDGAVRAAEGEVVERVNVAALVDWGRGRGRGGGPGLEGRIQTLDGILSGLWALGEPGTGRYGRVVRRFESWTVKVEEAWVLRREPGWGSRAGTGLEGVLVGELDGQWKDECAGLVRRLDEWRRQLREIDVDGGEEEGEKEESSLARILRGCRELIRDMLDELDVMEGMEREVVAEEMDWVRRVNREMDEGGNRARAGAIWRVA</sequence>
<dbReference type="Proteomes" id="UP001239445">
    <property type="component" value="Unassembled WGS sequence"/>
</dbReference>
<gene>
    <name evidence="2" type="ORF">QBC47DRAFT_405750</name>
</gene>
<dbReference type="AlphaFoldDB" id="A0AAJ0B5S1"/>
<keyword evidence="3" id="KW-1185">Reference proteome</keyword>
<feature type="region of interest" description="Disordered" evidence="1">
    <location>
        <begin position="1"/>
        <end position="38"/>
    </location>
</feature>
<evidence type="ECO:0000256" key="1">
    <source>
        <dbReference type="SAM" id="MobiDB-lite"/>
    </source>
</evidence>
<organism evidence="2 3">
    <name type="scientific">Echria macrotheca</name>
    <dbReference type="NCBI Taxonomy" id="438768"/>
    <lineage>
        <taxon>Eukaryota</taxon>
        <taxon>Fungi</taxon>
        <taxon>Dikarya</taxon>
        <taxon>Ascomycota</taxon>
        <taxon>Pezizomycotina</taxon>
        <taxon>Sordariomycetes</taxon>
        <taxon>Sordariomycetidae</taxon>
        <taxon>Sordariales</taxon>
        <taxon>Schizotheciaceae</taxon>
        <taxon>Echria</taxon>
    </lineage>
</organism>
<name>A0AAJ0B5S1_9PEZI</name>
<feature type="compositionally biased region" description="Basic and acidic residues" evidence="1">
    <location>
        <begin position="69"/>
        <end position="81"/>
    </location>
</feature>
<accession>A0AAJ0B5S1</accession>
<feature type="region of interest" description="Disordered" evidence="1">
    <location>
        <begin position="56"/>
        <end position="83"/>
    </location>
</feature>
<evidence type="ECO:0000313" key="2">
    <source>
        <dbReference type="EMBL" id="KAK1751735.1"/>
    </source>
</evidence>
<dbReference type="EMBL" id="MU839841">
    <property type="protein sequence ID" value="KAK1751735.1"/>
    <property type="molecule type" value="Genomic_DNA"/>
</dbReference>
<proteinExistence type="predicted"/>
<reference evidence="2" key="1">
    <citation type="submission" date="2023-06" db="EMBL/GenBank/DDBJ databases">
        <title>Genome-scale phylogeny and comparative genomics of the fungal order Sordariales.</title>
        <authorList>
            <consortium name="Lawrence Berkeley National Laboratory"/>
            <person name="Hensen N."/>
            <person name="Bonometti L."/>
            <person name="Westerberg I."/>
            <person name="Brannstrom I.O."/>
            <person name="Guillou S."/>
            <person name="Cros-Aarteil S."/>
            <person name="Calhoun S."/>
            <person name="Haridas S."/>
            <person name="Kuo A."/>
            <person name="Mondo S."/>
            <person name="Pangilinan J."/>
            <person name="Riley R."/>
            <person name="Labutti K."/>
            <person name="Andreopoulos B."/>
            <person name="Lipzen A."/>
            <person name="Chen C."/>
            <person name="Yanf M."/>
            <person name="Daum C."/>
            <person name="Ng V."/>
            <person name="Clum A."/>
            <person name="Steindorff A."/>
            <person name="Ohm R."/>
            <person name="Martin F."/>
            <person name="Silar P."/>
            <person name="Natvig D."/>
            <person name="Lalanne C."/>
            <person name="Gautier V."/>
            <person name="Ament-Velasquez S.L."/>
            <person name="Kruys A."/>
            <person name="Hutchinson M.I."/>
            <person name="Powell A.J."/>
            <person name="Barry K."/>
            <person name="Miller A.N."/>
            <person name="Grigoriev I.V."/>
            <person name="Debuchy R."/>
            <person name="Gladieux P."/>
            <person name="Thoren M.H."/>
            <person name="Johannesson H."/>
        </authorList>
    </citation>
    <scope>NUCLEOTIDE SEQUENCE</scope>
    <source>
        <strain evidence="2">PSN4</strain>
    </source>
</reference>